<evidence type="ECO:0000259" key="2">
    <source>
        <dbReference type="Pfam" id="PF06580"/>
    </source>
</evidence>
<keyword evidence="1" id="KW-0472">Membrane</keyword>
<evidence type="ECO:0000256" key="1">
    <source>
        <dbReference type="SAM" id="Phobius"/>
    </source>
</evidence>
<reference evidence="3 4" key="1">
    <citation type="submission" date="2023-12" db="EMBL/GenBank/DDBJ databases">
        <title>Novel species of the genus Arcicella isolated from rivers.</title>
        <authorList>
            <person name="Lu H."/>
        </authorList>
    </citation>
    <scope>NUCLEOTIDE SEQUENCE [LARGE SCALE GENOMIC DNA]</scope>
    <source>
        <strain evidence="3 4">LMG 21963</strain>
    </source>
</reference>
<feature type="transmembrane region" description="Helical" evidence="1">
    <location>
        <begin position="41"/>
        <end position="59"/>
    </location>
</feature>
<proteinExistence type="predicted"/>
<evidence type="ECO:0000313" key="4">
    <source>
        <dbReference type="Proteomes" id="UP001304671"/>
    </source>
</evidence>
<dbReference type="Gene3D" id="3.30.565.10">
    <property type="entry name" value="Histidine kinase-like ATPase, C-terminal domain"/>
    <property type="match status" value="1"/>
</dbReference>
<sequence length="361" mass="42153">MSFFSYRVYWVMQISWWLFTTLVLRQPLTKYFEQPMPLGSYLSVNFIVGVLFTHFYSKIYLKRERENGQMIVFPLVATLLLGLCFFLIDYFFGFQRYRKPSLGIELEAYDYYQFYLESIRYVIIWFLFFHLFLSNRNAQRKELQLANAEMSLKTAELENLKNQLNPHFLFNAINSIKALTIFDPELARQALTELSQLLRTSLTMGNQQLVSLEMELMLVRDYLFLEKIRYEKRLEYSFDIKPETLSLSVPPMSVQLLVENAIKHGIGKNKLGGKLMIVSDYKQNIFTLKVINTGKLINKTSDEGVGMKNLQKRLLLNFQDKASFTLTEENDAVVAQIMIKIEPVAVVGNFASLKSKLTSER</sequence>
<dbReference type="RefSeq" id="WP_323250155.1">
    <property type="nucleotide sequence ID" value="NZ_JAYFUL010000021.1"/>
</dbReference>
<dbReference type="PANTHER" id="PTHR34220">
    <property type="entry name" value="SENSOR HISTIDINE KINASE YPDA"/>
    <property type="match status" value="1"/>
</dbReference>
<dbReference type="InterPro" id="IPR036890">
    <property type="entry name" value="HATPase_C_sf"/>
</dbReference>
<dbReference type="GO" id="GO:0016301">
    <property type="term" value="F:kinase activity"/>
    <property type="evidence" value="ECO:0007669"/>
    <property type="project" value="UniProtKB-KW"/>
</dbReference>
<feature type="transmembrane region" description="Helical" evidence="1">
    <location>
        <begin position="71"/>
        <end position="92"/>
    </location>
</feature>
<name>A0ABU5QP04_9BACT</name>
<protein>
    <submittedName>
        <fullName evidence="3">Histidine kinase</fullName>
    </submittedName>
</protein>
<keyword evidence="3" id="KW-0418">Kinase</keyword>
<evidence type="ECO:0000313" key="3">
    <source>
        <dbReference type="EMBL" id="MEA5258803.1"/>
    </source>
</evidence>
<organism evidence="3 4">
    <name type="scientific">Arcicella aquatica</name>
    <dbReference type="NCBI Taxonomy" id="217141"/>
    <lineage>
        <taxon>Bacteria</taxon>
        <taxon>Pseudomonadati</taxon>
        <taxon>Bacteroidota</taxon>
        <taxon>Cytophagia</taxon>
        <taxon>Cytophagales</taxon>
        <taxon>Flectobacillaceae</taxon>
        <taxon>Arcicella</taxon>
    </lineage>
</organism>
<dbReference type="InterPro" id="IPR050640">
    <property type="entry name" value="Bact_2-comp_sensor_kinase"/>
</dbReference>
<keyword evidence="1" id="KW-0812">Transmembrane</keyword>
<feature type="domain" description="Signal transduction histidine kinase internal region" evidence="2">
    <location>
        <begin position="155"/>
        <end position="234"/>
    </location>
</feature>
<dbReference type="InterPro" id="IPR010559">
    <property type="entry name" value="Sig_transdc_His_kin_internal"/>
</dbReference>
<gene>
    <name evidence="3" type="ORF">VB264_13485</name>
</gene>
<keyword evidence="4" id="KW-1185">Reference proteome</keyword>
<keyword evidence="1" id="KW-1133">Transmembrane helix</keyword>
<dbReference type="PANTHER" id="PTHR34220:SF9">
    <property type="entry name" value="SIGNAL TRANSDUCTION HISTIDINE KINASE INTERNAL REGION DOMAIN-CONTAINING PROTEIN"/>
    <property type="match status" value="1"/>
</dbReference>
<accession>A0ABU5QP04</accession>
<comment type="caution">
    <text evidence="3">The sequence shown here is derived from an EMBL/GenBank/DDBJ whole genome shotgun (WGS) entry which is preliminary data.</text>
</comment>
<keyword evidence="3" id="KW-0808">Transferase</keyword>
<feature type="transmembrane region" description="Helical" evidence="1">
    <location>
        <begin position="112"/>
        <end position="133"/>
    </location>
</feature>
<dbReference type="EMBL" id="JAYFUL010000021">
    <property type="protein sequence ID" value="MEA5258803.1"/>
    <property type="molecule type" value="Genomic_DNA"/>
</dbReference>
<dbReference type="Pfam" id="PF06580">
    <property type="entry name" value="His_kinase"/>
    <property type="match status" value="1"/>
</dbReference>
<dbReference type="Proteomes" id="UP001304671">
    <property type="component" value="Unassembled WGS sequence"/>
</dbReference>